<proteinExistence type="predicted"/>
<dbReference type="EMBL" id="BAABJR010000024">
    <property type="protein sequence ID" value="GAA5216005.1"/>
    <property type="molecule type" value="Genomic_DNA"/>
</dbReference>
<feature type="region of interest" description="Disordered" evidence="1">
    <location>
        <begin position="129"/>
        <end position="152"/>
    </location>
</feature>
<reference evidence="3" key="1">
    <citation type="journal article" date="2019" name="Int. J. Syst. Evol. Microbiol.">
        <title>The Global Catalogue of Microorganisms (GCM) 10K type strain sequencing project: providing services to taxonomists for standard genome sequencing and annotation.</title>
        <authorList>
            <consortium name="The Broad Institute Genomics Platform"/>
            <consortium name="The Broad Institute Genome Sequencing Center for Infectious Disease"/>
            <person name="Wu L."/>
            <person name="Ma J."/>
        </authorList>
    </citation>
    <scope>NUCLEOTIDE SEQUENCE [LARGE SCALE GENOMIC DNA]</scope>
    <source>
        <strain evidence="3">JCM 18306</strain>
    </source>
</reference>
<name>A0ABP9TFA3_9ACTN</name>
<feature type="compositionally biased region" description="Basic and acidic residues" evidence="1">
    <location>
        <begin position="24"/>
        <end position="41"/>
    </location>
</feature>
<evidence type="ECO:0000313" key="3">
    <source>
        <dbReference type="Proteomes" id="UP001499878"/>
    </source>
</evidence>
<gene>
    <name evidence="2" type="ORF">GCM10023323_67300</name>
</gene>
<organism evidence="2 3">
    <name type="scientific">Streptomyces thinghirensis</name>
    <dbReference type="NCBI Taxonomy" id="551547"/>
    <lineage>
        <taxon>Bacteria</taxon>
        <taxon>Bacillati</taxon>
        <taxon>Actinomycetota</taxon>
        <taxon>Actinomycetes</taxon>
        <taxon>Kitasatosporales</taxon>
        <taxon>Streptomycetaceae</taxon>
        <taxon>Streptomyces</taxon>
    </lineage>
</organism>
<keyword evidence="3" id="KW-1185">Reference proteome</keyword>
<sequence>MAWETVERAVPYSWASAACGSPFHEQESRADAEDEWRRVAESRASPPRSVPPPWLTSQRPAAPPAGHGRGGGDGSGPVRPERSERAQLLRADLSRPAYPVALEQSLQGQATETRRVPAFGSVKNWCTAPPSTVSHHLTSGVPGRRSVSKHRT</sequence>
<dbReference type="Proteomes" id="UP001499878">
    <property type="component" value="Unassembled WGS sequence"/>
</dbReference>
<comment type="caution">
    <text evidence="2">The sequence shown here is derived from an EMBL/GenBank/DDBJ whole genome shotgun (WGS) entry which is preliminary data.</text>
</comment>
<feature type="region of interest" description="Disordered" evidence="1">
    <location>
        <begin position="14"/>
        <end position="94"/>
    </location>
</feature>
<protein>
    <submittedName>
        <fullName evidence="2">Uncharacterized protein</fullName>
    </submittedName>
</protein>
<evidence type="ECO:0000256" key="1">
    <source>
        <dbReference type="SAM" id="MobiDB-lite"/>
    </source>
</evidence>
<evidence type="ECO:0000313" key="2">
    <source>
        <dbReference type="EMBL" id="GAA5216005.1"/>
    </source>
</evidence>
<accession>A0ABP9TFA3</accession>